<dbReference type="SUPFAM" id="SSF53639">
    <property type="entry name" value="AraD/HMP-PK domain-like"/>
    <property type="match status" value="2"/>
</dbReference>
<dbReference type="InterPro" id="IPR036409">
    <property type="entry name" value="Aldolase_II/adducin_N_sf"/>
</dbReference>
<keyword evidence="1" id="KW-0479">Metal-binding</keyword>
<evidence type="ECO:0000259" key="3">
    <source>
        <dbReference type="SMART" id="SM01007"/>
    </source>
</evidence>
<feature type="domain" description="Class II aldolase/adducin N-terminal" evidence="3">
    <location>
        <begin position="10"/>
        <end position="186"/>
    </location>
</feature>
<protein>
    <submittedName>
        <fullName evidence="4">Aldolase</fullName>
    </submittedName>
</protein>
<reference evidence="4 5" key="1">
    <citation type="submission" date="2016-02" db="EMBL/GenBank/DDBJ databases">
        <title>Comparison of Clostridium stercorarium subspecies using comparative genomics and transcriptomics.</title>
        <authorList>
            <person name="Schellenberg J."/>
            <person name="Thallinger G."/>
            <person name="Levin D.B."/>
            <person name="Zhang X."/>
            <person name="Alvare G."/>
            <person name="Fristensky B."/>
            <person name="Sparling R."/>
        </authorList>
    </citation>
    <scope>NUCLEOTIDE SEQUENCE [LARGE SCALE GENOMIC DNA]</scope>
    <source>
        <strain evidence="4 5">DSM 2910</strain>
    </source>
</reference>
<dbReference type="Proteomes" id="UP000092971">
    <property type="component" value="Chromosome"/>
</dbReference>
<proteinExistence type="predicted"/>
<dbReference type="InterPro" id="IPR001303">
    <property type="entry name" value="Aldolase_II/adducin_N"/>
</dbReference>
<dbReference type="GO" id="GO:0046872">
    <property type="term" value="F:metal ion binding"/>
    <property type="evidence" value="ECO:0007669"/>
    <property type="project" value="UniProtKB-KW"/>
</dbReference>
<dbReference type="GO" id="GO:0016832">
    <property type="term" value="F:aldehyde-lyase activity"/>
    <property type="evidence" value="ECO:0007669"/>
    <property type="project" value="TreeGrafter"/>
</dbReference>
<organism evidence="4 5">
    <name type="scientific">Thermoclostridium stercorarium subsp. thermolacticum DSM 2910</name>
    <dbReference type="NCBI Taxonomy" id="1121336"/>
    <lineage>
        <taxon>Bacteria</taxon>
        <taxon>Bacillati</taxon>
        <taxon>Bacillota</taxon>
        <taxon>Clostridia</taxon>
        <taxon>Eubacteriales</taxon>
        <taxon>Oscillospiraceae</taxon>
        <taxon>Thermoclostridium</taxon>
    </lineage>
</organism>
<dbReference type="PANTHER" id="PTHR22789:SF0">
    <property type="entry name" value="3-OXO-TETRONATE 4-PHOSPHATE DECARBOXYLASE-RELATED"/>
    <property type="match status" value="1"/>
</dbReference>
<dbReference type="SMART" id="SM01007">
    <property type="entry name" value="Aldolase_II"/>
    <property type="match status" value="2"/>
</dbReference>
<sequence length="429" mass="48071">MKFELLHPAEQIVMIMERIYGYGMTTTSGGNLSIKDENGDVWITPAGIDKGSLTTKDIVQVKPDGTIIGKHKPSSELPFHLSTYKQRPDVGAVLHAHSPALVSFSIVRKIPDTRLIPDVNLICGEVGMAEYGLPGSDELGEKIAKVLRQGINTVLLENHGAVVVGKDLFQAFMAFETLDFSARLEINARRIGNPVSLTPRYVEISKQKRHVEMEEFVPKGYSSYERLVRKEMCDLIHRAYNQRLFTSTQGTFSTRLDENSFVITPYNVDRKYIDVDQLVRIENGRKEAGKTPSRSVLLHKYIYEKHPHVNSIIIAHPFNIMTFAVTDVPFDSRTIPESYILLRDIPKIPFGSSFMQPAMVADLFVPQTPIVLVENDCVIVTGNSLLNAYDRLEVAEFSAKALIAAKSIGDVVEINDQQIDDLKKAFHLD</sequence>
<gene>
    <name evidence="4" type="ORF">CSTERTH_11100</name>
</gene>
<dbReference type="GO" id="GO:0019323">
    <property type="term" value="P:pentose catabolic process"/>
    <property type="evidence" value="ECO:0007669"/>
    <property type="project" value="TreeGrafter"/>
</dbReference>
<dbReference type="GO" id="GO:0005829">
    <property type="term" value="C:cytosol"/>
    <property type="evidence" value="ECO:0007669"/>
    <property type="project" value="TreeGrafter"/>
</dbReference>
<dbReference type="InterPro" id="IPR050197">
    <property type="entry name" value="Aldolase_class_II_sugar_metab"/>
</dbReference>
<evidence type="ECO:0000313" key="5">
    <source>
        <dbReference type="Proteomes" id="UP000092971"/>
    </source>
</evidence>
<dbReference type="OrthoDB" id="9794581at2"/>
<keyword evidence="2" id="KW-0456">Lyase</keyword>
<dbReference type="Pfam" id="PF00596">
    <property type="entry name" value="Aldolase_II"/>
    <property type="match status" value="2"/>
</dbReference>
<evidence type="ECO:0000313" key="4">
    <source>
        <dbReference type="EMBL" id="ANW99538.1"/>
    </source>
</evidence>
<accession>A0A1B1YFK3</accession>
<name>A0A1B1YFK3_THEST</name>
<dbReference type="AlphaFoldDB" id="A0A1B1YFK3"/>
<feature type="domain" description="Class II aldolase/adducin N-terminal" evidence="3">
    <location>
        <begin position="230"/>
        <end position="403"/>
    </location>
</feature>
<dbReference type="EMBL" id="CP014672">
    <property type="protein sequence ID" value="ANW99538.1"/>
    <property type="molecule type" value="Genomic_DNA"/>
</dbReference>
<dbReference type="PANTHER" id="PTHR22789">
    <property type="entry name" value="FUCULOSE PHOSPHATE ALDOLASE"/>
    <property type="match status" value="1"/>
</dbReference>
<dbReference type="Gene3D" id="3.40.225.10">
    <property type="entry name" value="Class II aldolase/adducin N-terminal domain"/>
    <property type="match status" value="2"/>
</dbReference>
<dbReference type="RefSeq" id="WP_034839887.1">
    <property type="nucleotide sequence ID" value="NZ_CP014672.1"/>
</dbReference>
<evidence type="ECO:0000256" key="1">
    <source>
        <dbReference type="ARBA" id="ARBA00022723"/>
    </source>
</evidence>
<evidence type="ECO:0000256" key="2">
    <source>
        <dbReference type="ARBA" id="ARBA00023239"/>
    </source>
</evidence>